<feature type="transmembrane region" description="Helical" evidence="1">
    <location>
        <begin position="374"/>
        <end position="396"/>
    </location>
</feature>
<feature type="domain" description="Glycosyltransferase 2-like" evidence="2">
    <location>
        <begin position="102"/>
        <end position="240"/>
    </location>
</feature>
<dbReference type="PANTHER" id="PTHR48090">
    <property type="entry name" value="UNDECAPRENYL-PHOSPHATE 4-DEOXY-4-FORMAMIDO-L-ARABINOSE TRANSFERASE-RELATED"/>
    <property type="match status" value="1"/>
</dbReference>
<sequence>MVAPGLSLSTPIQARKCLFFIRDAGRLSNKASQSFDGNRECLIGNGAKPFPISGDAIRLNAAIALGDRSAWQPKGKRESSTGKTWANANMSEISKTQGIMVSIVVPVYCGSDYLTPLAEALDGLRRQWQQQQTPFFLAEAIFVDDAAIDDSAARIETLARRHDWIVPLHLSRNFGQHPATIVGILHSSGDWVVTMDEDLQHRPEVITQMLRCAVLERADIVYANPVSAVHGAAIRDLTSRSFKRLMQWLTDNPNLPSFNSFRLIRGPVARAAASVCSHDTYLDITLGWFTQSIRTIRVEMKDERYMRTGRSGYSLRSLLSHAWRMIFSSQIKLLRIGAVLGLTAMAISVLASVYFLAVKLFYPADIQVQGWSSLFLAMMFFGGLSAFMLGIVLQYLSSLVLKVHGKPTFFTIDRSGDNAVRQWFETAPDLPR</sequence>
<dbReference type="InterPro" id="IPR050256">
    <property type="entry name" value="Glycosyltransferase_2"/>
</dbReference>
<dbReference type="Proteomes" id="UP000256679">
    <property type="component" value="Unassembled WGS sequence"/>
</dbReference>
<dbReference type="GO" id="GO:0005886">
    <property type="term" value="C:plasma membrane"/>
    <property type="evidence" value="ECO:0007669"/>
    <property type="project" value="TreeGrafter"/>
</dbReference>
<keyword evidence="1" id="KW-0812">Transmembrane</keyword>
<gene>
    <name evidence="3" type="ORF">DIE28_09190</name>
</gene>
<organism evidence="3 4">
    <name type="scientific">Paracoccus thiocyanatus</name>
    <dbReference type="NCBI Taxonomy" id="34006"/>
    <lineage>
        <taxon>Bacteria</taxon>
        <taxon>Pseudomonadati</taxon>
        <taxon>Pseudomonadota</taxon>
        <taxon>Alphaproteobacteria</taxon>
        <taxon>Rhodobacterales</taxon>
        <taxon>Paracoccaceae</taxon>
        <taxon>Paracoccus</taxon>
    </lineage>
</organism>
<evidence type="ECO:0000256" key="1">
    <source>
        <dbReference type="SAM" id="Phobius"/>
    </source>
</evidence>
<dbReference type="GO" id="GO:0016757">
    <property type="term" value="F:glycosyltransferase activity"/>
    <property type="evidence" value="ECO:0007669"/>
    <property type="project" value="UniProtKB-KW"/>
</dbReference>
<protein>
    <submittedName>
        <fullName evidence="3">Mannosyltransferase</fullName>
    </submittedName>
</protein>
<evidence type="ECO:0000313" key="3">
    <source>
        <dbReference type="EMBL" id="RDW13240.1"/>
    </source>
</evidence>
<name>A0A3D8PAZ4_9RHOB</name>
<dbReference type="Pfam" id="PF00535">
    <property type="entry name" value="Glycos_transf_2"/>
    <property type="match status" value="1"/>
</dbReference>
<keyword evidence="1" id="KW-1133">Transmembrane helix</keyword>
<dbReference type="SUPFAM" id="SSF53448">
    <property type="entry name" value="Nucleotide-diphospho-sugar transferases"/>
    <property type="match status" value="1"/>
</dbReference>
<keyword evidence="3" id="KW-0808">Transferase</keyword>
<dbReference type="InterPro" id="IPR001173">
    <property type="entry name" value="Glyco_trans_2-like"/>
</dbReference>
<keyword evidence="4" id="KW-1185">Reference proteome</keyword>
<dbReference type="PANTHER" id="PTHR48090:SF8">
    <property type="entry name" value="GLYCOSYLTRANSFERASE CSBB-RELATED"/>
    <property type="match status" value="1"/>
</dbReference>
<dbReference type="EMBL" id="QFCQ01000043">
    <property type="protein sequence ID" value="RDW13240.1"/>
    <property type="molecule type" value="Genomic_DNA"/>
</dbReference>
<dbReference type="Gene3D" id="3.90.550.10">
    <property type="entry name" value="Spore Coat Polysaccharide Biosynthesis Protein SpsA, Chain A"/>
    <property type="match status" value="1"/>
</dbReference>
<evidence type="ECO:0000313" key="4">
    <source>
        <dbReference type="Proteomes" id="UP000256679"/>
    </source>
</evidence>
<feature type="transmembrane region" description="Helical" evidence="1">
    <location>
        <begin position="333"/>
        <end position="362"/>
    </location>
</feature>
<comment type="caution">
    <text evidence="3">The sequence shown here is derived from an EMBL/GenBank/DDBJ whole genome shotgun (WGS) entry which is preliminary data.</text>
</comment>
<dbReference type="AlphaFoldDB" id="A0A3D8PAZ4"/>
<keyword evidence="3" id="KW-0328">Glycosyltransferase</keyword>
<reference evidence="3 4" key="1">
    <citation type="submission" date="2018-05" db="EMBL/GenBank/DDBJ databases">
        <title>Whole genome sequencing of Paracoccus thiocyanatus SST.</title>
        <authorList>
            <person name="Ghosh W."/>
            <person name="Rameez M.J."/>
            <person name="Roy C."/>
        </authorList>
    </citation>
    <scope>NUCLEOTIDE SEQUENCE [LARGE SCALE GENOMIC DNA]</scope>
    <source>
        <strain evidence="3 4">SST</strain>
    </source>
</reference>
<accession>A0A3D8PAZ4</accession>
<keyword evidence="1" id="KW-0472">Membrane</keyword>
<proteinExistence type="predicted"/>
<dbReference type="InterPro" id="IPR029044">
    <property type="entry name" value="Nucleotide-diphossugar_trans"/>
</dbReference>
<evidence type="ECO:0000259" key="2">
    <source>
        <dbReference type="Pfam" id="PF00535"/>
    </source>
</evidence>